<accession>A0A238JHS9</accession>
<keyword evidence="3" id="KW-1185">Reference proteome</keyword>
<sequence length="167" mass="19631">MSKAKQKPPLGRRMRILLFVSLAFNLVIVGLVVGMFAKGGPPPRDHHRSDPVLPFTRAFDDDQRKELGRELRRSFWQKDKKERGGWVESYQEALEVLREDPFDRARFDTVIVNQKALAESRRGNGQEILSDYLEKLSPEERAAYADRLEEEISRLSKRRKHWRKDRD</sequence>
<gene>
    <name evidence="2" type="ORF">TRP8649_03510</name>
</gene>
<protein>
    <recommendedName>
        <fullName evidence="4">Heavy-metal resistance</fullName>
    </recommendedName>
</protein>
<evidence type="ECO:0000313" key="3">
    <source>
        <dbReference type="Proteomes" id="UP000225972"/>
    </source>
</evidence>
<keyword evidence="1" id="KW-1133">Transmembrane helix</keyword>
<name>A0A238JHS9_9RHOB</name>
<dbReference type="InterPro" id="IPR025961">
    <property type="entry name" value="Metal_resist"/>
</dbReference>
<reference evidence="3" key="1">
    <citation type="submission" date="2017-05" db="EMBL/GenBank/DDBJ databases">
        <authorList>
            <person name="Rodrigo-Torres L."/>
            <person name="Arahal R. D."/>
            <person name="Lucena T."/>
        </authorList>
    </citation>
    <scope>NUCLEOTIDE SEQUENCE [LARGE SCALE GENOMIC DNA]</scope>
    <source>
        <strain evidence="3">CECT 8649</strain>
    </source>
</reference>
<evidence type="ECO:0008006" key="4">
    <source>
        <dbReference type="Google" id="ProtNLM"/>
    </source>
</evidence>
<dbReference type="OrthoDB" id="7688532at2"/>
<feature type="transmembrane region" description="Helical" evidence="1">
    <location>
        <begin position="16"/>
        <end position="37"/>
    </location>
</feature>
<dbReference type="EMBL" id="FXXP01000002">
    <property type="protein sequence ID" value="SMX29376.1"/>
    <property type="molecule type" value="Genomic_DNA"/>
</dbReference>
<proteinExistence type="predicted"/>
<evidence type="ECO:0000256" key="1">
    <source>
        <dbReference type="SAM" id="Phobius"/>
    </source>
</evidence>
<keyword evidence="1" id="KW-0812">Transmembrane</keyword>
<organism evidence="2 3">
    <name type="scientific">Pelagimonas phthalicica</name>
    <dbReference type="NCBI Taxonomy" id="1037362"/>
    <lineage>
        <taxon>Bacteria</taxon>
        <taxon>Pseudomonadati</taxon>
        <taxon>Pseudomonadota</taxon>
        <taxon>Alphaproteobacteria</taxon>
        <taxon>Rhodobacterales</taxon>
        <taxon>Roseobacteraceae</taxon>
        <taxon>Pelagimonas</taxon>
    </lineage>
</organism>
<evidence type="ECO:0000313" key="2">
    <source>
        <dbReference type="EMBL" id="SMX29376.1"/>
    </source>
</evidence>
<dbReference type="Proteomes" id="UP000225972">
    <property type="component" value="Unassembled WGS sequence"/>
</dbReference>
<keyword evidence="1" id="KW-0472">Membrane</keyword>
<dbReference type="Pfam" id="PF13801">
    <property type="entry name" value="Metal_resist"/>
    <property type="match status" value="1"/>
</dbReference>
<dbReference type="AlphaFoldDB" id="A0A238JHS9"/>